<keyword evidence="5" id="KW-0498">Mitosis</keyword>
<dbReference type="AlphaFoldDB" id="A0A5M3MBP0"/>
<gene>
    <name evidence="10" type="ORF">CONPUDRAFT_146471</name>
</gene>
<feature type="repeat" description="WD" evidence="7">
    <location>
        <begin position="280"/>
        <end position="312"/>
    </location>
</feature>
<dbReference type="GeneID" id="19202209"/>
<protein>
    <submittedName>
        <fullName evidence="10">WD40 repeat-like protein</fullName>
    </submittedName>
</protein>
<evidence type="ECO:0000256" key="6">
    <source>
        <dbReference type="ARBA" id="ARBA00023306"/>
    </source>
</evidence>
<dbReference type="PANTHER" id="PTHR19918">
    <property type="entry name" value="CELL DIVISION CYCLE 20 CDC20 FIZZY -RELATED"/>
    <property type="match status" value="1"/>
</dbReference>
<dbReference type="GO" id="GO:0010997">
    <property type="term" value="F:anaphase-promoting complex binding"/>
    <property type="evidence" value="ECO:0007669"/>
    <property type="project" value="InterPro"/>
</dbReference>
<dbReference type="RefSeq" id="XP_007773037.1">
    <property type="nucleotide sequence ID" value="XM_007774847.1"/>
</dbReference>
<dbReference type="SMART" id="SM00320">
    <property type="entry name" value="WD40"/>
    <property type="match status" value="5"/>
</dbReference>
<dbReference type="GO" id="GO:1990757">
    <property type="term" value="F:ubiquitin ligase activator activity"/>
    <property type="evidence" value="ECO:0007669"/>
    <property type="project" value="TreeGrafter"/>
</dbReference>
<dbReference type="GO" id="GO:0051301">
    <property type="term" value="P:cell division"/>
    <property type="evidence" value="ECO:0007669"/>
    <property type="project" value="UniProtKB-KW"/>
</dbReference>
<evidence type="ECO:0000256" key="1">
    <source>
        <dbReference type="ARBA" id="ARBA00006445"/>
    </source>
</evidence>
<evidence type="ECO:0000313" key="11">
    <source>
        <dbReference type="Proteomes" id="UP000053558"/>
    </source>
</evidence>
<dbReference type="SUPFAM" id="SSF50978">
    <property type="entry name" value="WD40 repeat-like"/>
    <property type="match status" value="1"/>
</dbReference>
<dbReference type="EMBL" id="JH711585">
    <property type="protein sequence ID" value="EIW76652.1"/>
    <property type="molecule type" value="Genomic_DNA"/>
</dbReference>
<keyword evidence="6" id="KW-0131">Cell cycle</keyword>
<keyword evidence="2 7" id="KW-0853">WD repeat</keyword>
<accession>A0A5M3MBP0</accession>
<dbReference type="Gene3D" id="2.130.10.10">
    <property type="entry name" value="YVTN repeat-like/Quinoprotein amine dehydrogenase"/>
    <property type="match status" value="1"/>
</dbReference>
<proteinExistence type="inferred from homology"/>
<evidence type="ECO:0000256" key="8">
    <source>
        <dbReference type="SAM" id="MobiDB-lite"/>
    </source>
</evidence>
<reference evidence="11" key="1">
    <citation type="journal article" date="2012" name="Science">
        <title>The Paleozoic origin of enzymatic lignin decomposition reconstructed from 31 fungal genomes.</title>
        <authorList>
            <person name="Floudas D."/>
            <person name="Binder M."/>
            <person name="Riley R."/>
            <person name="Barry K."/>
            <person name="Blanchette R.A."/>
            <person name="Henrissat B."/>
            <person name="Martinez A.T."/>
            <person name="Otillar R."/>
            <person name="Spatafora J.W."/>
            <person name="Yadav J.S."/>
            <person name="Aerts A."/>
            <person name="Benoit I."/>
            <person name="Boyd A."/>
            <person name="Carlson A."/>
            <person name="Copeland A."/>
            <person name="Coutinho P.M."/>
            <person name="de Vries R.P."/>
            <person name="Ferreira P."/>
            <person name="Findley K."/>
            <person name="Foster B."/>
            <person name="Gaskell J."/>
            <person name="Glotzer D."/>
            <person name="Gorecki P."/>
            <person name="Heitman J."/>
            <person name="Hesse C."/>
            <person name="Hori C."/>
            <person name="Igarashi K."/>
            <person name="Jurgens J.A."/>
            <person name="Kallen N."/>
            <person name="Kersten P."/>
            <person name="Kohler A."/>
            <person name="Kuees U."/>
            <person name="Kumar T.K.A."/>
            <person name="Kuo A."/>
            <person name="LaButti K."/>
            <person name="Larrondo L.F."/>
            <person name="Lindquist E."/>
            <person name="Ling A."/>
            <person name="Lombard V."/>
            <person name="Lucas S."/>
            <person name="Lundell T."/>
            <person name="Martin R."/>
            <person name="McLaughlin D.J."/>
            <person name="Morgenstern I."/>
            <person name="Morin E."/>
            <person name="Murat C."/>
            <person name="Nagy L.G."/>
            <person name="Nolan M."/>
            <person name="Ohm R.A."/>
            <person name="Patyshakuliyeva A."/>
            <person name="Rokas A."/>
            <person name="Ruiz-Duenas F.J."/>
            <person name="Sabat G."/>
            <person name="Salamov A."/>
            <person name="Samejima M."/>
            <person name="Schmutz J."/>
            <person name="Slot J.C."/>
            <person name="St John F."/>
            <person name="Stenlid J."/>
            <person name="Sun H."/>
            <person name="Sun S."/>
            <person name="Syed K."/>
            <person name="Tsang A."/>
            <person name="Wiebenga A."/>
            <person name="Young D."/>
            <person name="Pisabarro A."/>
            <person name="Eastwood D.C."/>
            <person name="Martin F."/>
            <person name="Cullen D."/>
            <person name="Grigoriev I.V."/>
            <person name="Hibbett D.S."/>
        </authorList>
    </citation>
    <scope>NUCLEOTIDE SEQUENCE [LARGE SCALE GENOMIC DNA]</scope>
    <source>
        <strain evidence="11">RWD-64-598 SS2</strain>
    </source>
</reference>
<name>A0A5M3MBP0_CONPW</name>
<organism evidence="10 11">
    <name type="scientific">Coniophora puteana (strain RWD-64-598)</name>
    <name type="common">Brown rot fungus</name>
    <dbReference type="NCBI Taxonomy" id="741705"/>
    <lineage>
        <taxon>Eukaryota</taxon>
        <taxon>Fungi</taxon>
        <taxon>Dikarya</taxon>
        <taxon>Basidiomycota</taxon>
        <taxon>Agaricomycotina</taxon>
        <taxon>Agaricomycetes</taxon>
        <taxon>Agaricomycetidae</taxon>
        <taxon>Boletales</taxon>
        <taxon>Coniophorineae</taxon>
        <taxon>Coniophoraceae</taxon>
        <taxon>Coniophora</taxon>
    </lineage>
</organism>
<dbReference type="PROSITE" id="PS50294">
    <property type="entry name" value="WD_REPEATS_REGION"/>
    <property type="match status" value="1"/>
</dbReference>
<dbReference type="InterPro" id="IPR033010">
    <property type="entry name" value="Cdc20/Fizzy"/>
</dbReference>
<dbReference type="InterPro" id="IPR036322">
    <property type="entry name" value="WD40_repeat_dom_sf"/>
</dbReference>
<evidence type="ECO:0000259" key="9">
    <source>
        <dbReference type="Pfam" id="PF24807"/>
    </source>
</evidence>
<keyword evidence="11" id="KW-1185">Reference proteome</keyword>
<evidence type="ECO:0000313" key="10">
    <source>
        <dbReference type="EMBL" id="EIW76652.1"/>
    </source>
</evidence>
<keyword evidence="4" id="KW-0677">Repeat</keyword>
<evidence type="ECO:0000256" key="7">
    <source>
        <dbReference type="PROSITE-ProRule" id="PRU00221"/>
    </source>
</evidence>
<dbReference type="OrthoDB" id="10263272at2759"/>
<dbReference type="Proteomes" id="UP000053558">
    <property type="component" value="Unassembled WGS sequence"/>
</dbReference>
<dbReference type="InterPro" id="IPR056150">
    <property type="entry name" value="WD40_CDC20-Fz"/>
</dbReference>
<evidence type="ECO:0000256" key="2">
    <source>
        <dbReference type="ARBA" id="ARBA00022574"/>
    </source>
</evidence>
<comment type="similarity">
    <text evidence="1">Belongs to the WD repeat CDC20/Fizzy family.</text>
</comment>
<evidence type="ECO:0000256" key="3">
    <source>
        <dbReference type="ARBA" id="ARBA00022618"/>
    </source>
</evidence>
<dbReference type="GO" id="GO:1905786">
    <property type="term" value="P:positive regulation of anaphase-promoting complex-dependent catabolic process"/>
    <property type="evidence" value="ECO:0007669"/>
    <property type="project" value="TreeGrafter"/>
</dbReference>
<dbReference type="InterPro" id="IPR001680">
    <property type="entry name" value="WD40_rpt"/>
</dbReference>
<dbReference type="PANTHER" id="PTHR19918:SF8">
    <property type="entry name" value="FI02843P"/>
    <property type="match status" value="1"/>
</dbReference>
<evidence type="ECO:0000256" key="5">
    <source>
        <dbReference type="ARBA" id="ARBA00022776"/>
    </source>
</evidence>
<dbReference type="KEGG" id="cput:CONPUDRAFT_146471"/>
<dbReference type="InterPro" id="IPR015943">
    <property type="entry name" value="WD40/YVTN_repeat-like_dom_sf"/>
</dbReference>
<feature type="region of interest" description="Disordered" evidence="8">
    <location>
        <begin position="1"/>
        <end position="30"/>
    </location>
</feature>
<feature type="domain" description="CDC20/Fizzy WD40" evidence="9">
    <location>
        <begin position="150"/>
        <end position="465"/>
    </location>
</feature>
<dbReference type="GO" id="GO:0005680">
    <property type="term" value="C:anaphase-promoting complex"/>
    <property type="evidence" value="ECO:0007669"/>
    <property type="project" value="TreeGrafter"/>
</dbReference>
<comment type="caution">
    <text evidence="10">The sequence shown here is derived from an EMBL/GenBank/DDBJ whole genome shotgun (WGS) entry which is preliminary data.</text>
</comment>
<dbReference type="PROSITE" id="PS50082">
    <property type="entry name" value="WD_REPEATS_2"/>
    <property type="match status" value="1"/>
</dbReference>
<sequence length="493" mass="54467">MSGKHSLESTPAPLSKRNPHHPPSNFSTRKRRRTATISFDIFTDAHTSQPIASGSSFEESNADRFVSARRDFLVPLNITPRTNRIAKDFGLLEDRLLAHSETPKRREHSGISLLPLFRQSATKLYEIRREVSSISAASNLAKNRHFLVALSGPGMSRHPFSSPIAWSHSNLIAVAFKRAVYYQNLETKDVIHICSADDADGHMYSIDWGGRRMPNTIAAGTEHGTVQLWDVQQLTKGAAWAHDNEGMGGMHWSDDVLAVGRRNGGVCMLDPRTRTMVAELSGHKHHVHGVRWSIDSRQLATSDDVGLVNVWDRRMNDVVCRINSNPRMRHPGPVKALAWSEWQSDLLATGGALPDGTIRIWNTKHLDTSDPVLKIPLKTSVTSLHWSPHCKELLSTHGGSWTQYRSPASRFSQYKTVPSPLSNSITVHAYPSGDRIVSVEAHQGAVGHSCMSPDGCSVFTMSATEHNIKMFKVWSAPAGSGKGASSFSFKGIR</sequence>
<dbReference type="Pfam" id="PF24807">
    <property type="entry name" value="WD40_CDC20-Fz"/>
    <property type="match status" value="1"/>
</dbReference>
<evidence type="ECO:0000256" key="4">
    <source>
        <dbReference type="ARBA" id="ARBA00022737"/>
    </source>
</evidence>
<keyword evidence="3" id="KW-0132">Cell division</keyword>
<dbReference type="GO" id="GO:0031145">
    <property type="term" value="P:anaphase-promoting complex-dependent catabolic process"/>
    <property type="evidence" value="ECO:0007669"/>
    <property type="project" value="TreeGrafter"/>
</dbReference>
<dbReference type="OMA" id="CPAEEAM"/>